<evidence type="ECO:0000313" key="8">
    <source>
        <dbReference type="Proteomes" id="UP000515563"/>
    </source>
</evidence>
<evidence type="ECO:0000256" key="2">
    <source>
        <dbReference type="ARBA" id="ARBA00023015"/>
    </source>
</evidence>
<dbReference type="InterPro" id="IPR039425">
    <property type="entry name" value="RNA_pol_sigma-70-like"/>
</dbReference>
<feature type="domain" description="RNA polymerase sigma factor 70 region 4 type 2" evidence="6">
    <location>
        <begin position="111"/>
        <end position="162"/>
    </location>
</feature>
<dbReference type="PANTHER" id="PTHR43133">
    <property type="entry name" value="RNA POLYMERASE ECF-TYPE SIGMA FACTO"/>
    <property type="match status" value="1"/>
</dbReference>
<dbReference type="InterPro" id="IPR007627">
    <property type="entry name" value="RNA_pol_sigma70_r2"/>
</dbReference>
<dbReference type="AlphaFoldDB" id="A0A7G6X9F6"/>
<evidence type="ECO:0000259" key="6">
    <source>
        <dbReference type="Pfam" id="PF08281"/>
    </source>
</evidence>
<keyword evidence="2" id="KW-0805">Transcription regulation</keyword>
<evidence type="ECO:0000256" key="4">
    <source>
        <dbReference type="ARBA" id="ARBA00023163"/>
    </source>
</evidence>
<feature type="domain" description="RNA polymerase sigma-70 region 2" evidence="5">
    <location>
        <begin position="20"/>
        <end position="82"/>
    </location>
</feature>
<dbReference type="Pfam" id="PF04542">
    <property type="entry name" value="Sigma70_r2"/>
    <property type="match status" value="1"/>
</dbReference>
<organism evidence="7 8">
    <name type="scientific">Kribbella qitaiheensis</name>
    <dbReference type="NCBI Taxonomy" id="1544730"/>
    <lineage>
        <taxon>Bacteria</taxon>
        <taxon>Bacillati</taxon>
        <taxon>Actinomycetota</taxon>
        <taxon>Actinomycetes</taxon>
        <taxon>Propionibacteriales</taxon>
        <taxon>Kribbellaceae</taxon>
        <taxon>Kribbella</taxon>
    </lineage>
</organism>
<name>A0A7G6X9F6_9ACTN</name>
<dbReference type="InterPro" id="IPR013249">
    <property type="entry name" value="RNA_pol_sigma70_r4_t2"/>
</dbReference>
<evidence type="ECO:0000256" key="1">
    <source>
        <dbReference type="ARBA" id="ARBA00010641"/>
    </source>
</evidence>
<dbReference type="KEGG" id="kqi:F1D05_10620"/>
<keyword evidence="4" id="KW-0804">Transcription</keyword>
<dbReference type="Pfam" id="PF08281">
    <property type="entry name" value="Sigma70_r4_2"/>
    <property type="match status" value="1"/>
</dbReference>
<proteinExistence type="inferred from homology"/>
<dbReference type="NCBIfam" id="TIGR02937">
    <property type="entry name" value="sigma70-ECF"/>
    <property type="match status" value="1"/>
</dbReference>
<dbReference type="InterPro" id="IPR036388">
    <property type="entry name" value="WH-like_DNA-bd_sf"/>
</dbReference>
<comment type="similarity">
    <text evidence="1">Belongs to the sigma-70 factor family. ECF subfamily.</text>
</comment>
<reference evidence="7 8" key="2">
    <citation type="journal article" date="2020" name="Microbiol. Resour. Announc.">
        <title>Antarctic desert soil bacteria exhibit high novel natural product potential, evaluated through long-read genome sequencing and comparative genomics.</title>
        <authorList>
            <person name="Benaud N."/>
            <person name="Edwards R.J."/>
            <person name="Amos T.G."/>
            <person name="D'Agostino P.M."/>
            <person name="Gutierrez-Chavez C."/>
            <person name="Montgomery K."/>
            <person name="Nicetic I."/>
            <person name="Ferrari B.C."/>
        </authorList>
    </citation>
    <scope>NUCLEOTIDE SEQUENCE [LARGE SCALE GENOMIC DNA]</scope>
    <source>
        <strain evidence="7 8">SPB151</strain>
    </source>
</reference>
<dbReference type="PANTHER" id="PTHR43133:SF66">
    <property type="entry name" value="ECF RNA POLYMERASE SIGMA FACTOR SIGK"/>
    <property type="match status" value="1"/>
</dbReference>
<dbReference type="EMBL" id="CP043661">
    <property type="protein sequence ID" value="QNE22871.1"/>
    <property type="molecule type" value="Genomic_DNA"/>
</dbReference>
<evidence type="ECO:0000259" key="5">
    <source>
        <dbReference type="Pfam" id="PF04542"/>
    </source>
</evidence>
<dbReference type="GO" id="GO:0016987">
    <property type="term" value="F:sigma factor activity"/>
    <property type="evidence" value="ECO:0007669"/>
    <property type="project" value="UniProtKB-KW"/>
</dbReference>
<protein>
    <submittedName>
        <fullName evidence="7">Sigma-70 family RNA polymerase sigma factor</fullName>
    </submittedName>
</protein>
<dbReference type="GO" id="GO:0003677">
    <property type="term" value="F:DNA binding"/>
    <property type="evidence" value="ECO:0007669"/>
    <property type="project" value="InterPro"/>
</dbReference>
<keyword evidence="3" id="KW-0731">Sigma factor</keyword>
<reference evidence="8" key="1">
    <citation type="submission" date="2019-09" db="EMBL/GenBank/DDBJ databases">
        <title>Antimicrobial potential of Antarctic Bacteria.</title>
        <authorList>
            <person name="Benaud N."/>
            <person name="Edwards R.J."/>
            <person name="Ferrari B.C."/>
        </authorList>
    </citation>
    <scope>NUCLEOTIDE SEQUENCE [LARGE SCALE GENOMIC DNA]</scope>
    <source>
        <strain evidence="8">SPB151</strain>
    </source>
</reference>
<accession>A0A7G6X9F6</accession>
<dbReference type="GO" id="GO:0006352">
    <property type="term" value="P:DNA-templated transcription initiation"/>
    <property type="evidence" value="ECO:0007669"/>
    <property type="project" value="InterPro"/>
</dbReference>
<dbReference type="CDD" id="cd06171">
    <property type="entry name" value="Sigma70_r4"/>
    <property type="match status" value="1"/>
</dbReference>
<evidence type="ECO:0000313" key="7">
    <source>
        <dbReference type="EMBL" id="QNE22871.1"/>
    </source>
</evidence>
<keyword evidence="8" id="KW-1185">Reference proteome</keyword>
<gene>
    <name evidence="7" type="ORF">F1D05_10620</name>
</gene>
<sequence length="172" mass="19033">MEQVADGDRDAFSALYDVAASRAFGIALRLLRNPALAEEVAQDAMVELWRTAARYDPGRGSVETWTLTIAHRRAVDRVRRDRAGKERDLEDARASTISFDATAETATRHTDIRGCLLSLTDLQRQAVVLAFYEGYSYPEVAALLEVTLPTIKAPIRDGLRRLRDCLTPVGAA</sequence>
<dbReference type="InterPro" id="IPR013324">
    <property type="entry name" value="RNA_pol_sigma_r3/r4-like"/>
</dbReference>
<dbReference type="Gene3D" id="1.10.1740.10">
    <property type="match status" value="1"/>
</dbReference>
<evidence type="ECO:0000256" key="3">
    <source>
        <dbReference type="ARBA" id="ARBA00023082"/>
    </source>
</evidence>
<dbReference type="InterPro" id="IPR013325">
    <property type="entry name" value="RNA_pol_sigma_r2"/>
</dbReference>
<dbReference type="SUPFAM" id="SSF88659">
    <property type="entry name" value="Sigma3 and sigma4 domains of RNA polymerase sigma factors"/>
    <property type="match status" value="1"/>
</dbReference>
<dbReference type="Gene3D" id="1.10.10.10">
    <property type="entry name" value="Winged helix-like DNA-binding domain superfamily/Winged helix DNA-binding domain"/>
    <property type="match status" value="1"/>
</dbReference>
<dbReference type="SUPFAM" id="SSF88946">
    <property type="entry name" value="Sigma2 domain of RNA polymerase sigma factors"/>
    <property type="match status" value="1"/>
</dbReference>
<dbReference type="InterPro" id="IPR014284">
    <property type="entry name" value="RNA_pol_sigma-70_dom"/>
</dbReference>
<dbReference type="Proteomes" id="UP000515563">
    <property type="component" value="Chromosome"/>
</dbReference>